<dbReference type="WBParaSite" id="TASK_0000964801-mRNA-1">
    <property type="protein sequence ID" value="TASK_0000964801-mRNA-1"/>
    <property type="gene ID" value="TASK_0000964801"/>
</dbReference>
<evidence type="ECO:0000313" key="3">
    <source>
        <dbReference type="Proteomes" id="UP000282613"/>
    </source>
</evidence>
<organism evidence="4">
    <name type="scientific">Taenia asiatica</name>
    <name type="common">Asian tapeworm</name>
    <dbReference type="NCBI Taxonomy" id="60517"/>
    <lineage>
        <taxon>Eukaryota</taxon>
        <taxon>Metazoa</taxon>
        <taxon>Spiralia</taxon>
        <taxon>Lophotrochozoa</taxon>
        <taxon>Platyhelminthes</taxon>
        <taxon>Cestoda</taxon>
        <taxon>Eucestoda</taxon>
        <taxon>Cyclophyllidea</taxon>
        <taxon>Taeniidae</taxon>
        <taxon>Taenia</taxon>
    </lineage>
</organism>
<protein>
    <submittedName>
        <fullName evidence="2 4">Uncharacterized protein</fullName>
    </submittedName>
</protein>
<reference evidence="2 3" key="2">
    <citation type="submission" date="2018-11" db="EMBL/GenBank/DDBJ databases">
        <authorList>
            <consortium name="Pathogen Informatics"/>
        </authorList>
    </citation>
    <scope>NUCLEOTIDE SEQUENCE [LARGE SCALE GENOMIC DNA]</scope>
</reference>
<evidence type="ECO:0000313" key="2">
    <source>
        <dbReference type="EMBL" id="VDK44581.1"/>
    </source>
</evidence>
<name>A0A0R3WFK5_TAEAS</name>
<proteinExistence type="predicted"/>
<gene>
    <name evidence="2" type="ORF">TASK_LOCUS9649</name>
</gene>
<feature type="region of interest" description="Disordered" evidence="1">
    <location>
        <begin position="247"/>
        <end position="275"/>
    </location>
</feature>
<keyword evidence="3" id="KW-1185">Reference proteome</keyword>
<reference evidence="4" key="1">
    <citation type="submission" date="2017-02" db="UniProtKB">
        <authorList>
            <consortium name="WormBaseParasite"/>
        </authorList>
    </citation>
    <scope>IDENTIFICATION</scope>
</reference>
<evidence type="ECO:0000313" key="4">
    <source>
        <dbReference type="WBParaSite" id="TASK_0000964801-mRNA-1"/>
    </source>
</evidence>
<dbReference type="Proteomes" id="UP000282613">
    <property type="component" value="Unassembled WGS sequence"/>
</dbReference>
<evidence type="ECO:0000256" key="1">
    <source>
        <dbReference type="SAM" id="MobiDB-lite"/>
    </source>
</evidence>
<dbReference type="EMBL" id="UYRS01019316">
    <property type="protein sequence ID" value="VDK44581.1"/>
    <property type="molecule type" value="Genomic_DNA"/>
</dbReference>
<sequence>MTSTTLTTPSGELLRLLPFPLHANLEVHYEVDFLIPQEQSEGLEEKMAMTATSSRMGTSLRAGTPNYLTASSANNVVGARQVYVEAGDEFGGDGVAHNIAAHRLQTPHVNGRSAEQLDDSRVESIDGQLPTTHTLSSSKTAHYCASLSACLCLQVNFEVEDCLIGQEEGEGQREGPAMSATTAGAWARCCDSIAPTTTLPPGQTTWMVLGGPPWVISASPSRGEALPYPTHRVAALLVQTACQCTPGMREEEEEEEEEEKKKSSVVHHITGNDDP</sequence>
<dbReference type="AlphaFoldDB" id="A0A0R3WFK5"/>
<accession>A0A0R3WFK5</accession>